<dbReference type="GO" id="GO:0003941">
    <property type="term" value="F:L-serine ammonia-lyase activity"/>
    <property type="evidence" value="ECO:0007669"/>
    <property type="project" value="UniProtKB-EC"/>
</dbReference>
<sequence length="121" mass="13271">MAISVFDLFRIEVGPSSSHAVGPMRAGALFVEALREREMLAQVQRIEVRLYGSLSATGIGHSTDKATIMGLMGEWPDKVDPLLIEPRLLDLRETELPYDFSTAAQLLSQCNAHGLRISSTT</sequence>
<dbReference type="InterPro" id="IPR005131">
    <property type="entry name" value="Ser_deHydtase_bsu"/>
</dbReference>
<dbReference type="InterPro" id="IPR029009">
    <property type="entry name" value="ASB_dom_sf"/>
</dbReference>
<dbReference type="Gene3D" id="3.30.1330.90">
    <property type="entry name" value="D-3-phosphoglycerate dehydrogenase, domain 3"/>
    <property type="match status" value="1"/>
</dbReference>
<dbReference type="EMBL" id="CABVJH010000002">
    <property type="protein sequence ID" value="VVQ29406.1"/>
    <property type="molecule type" value="Genomic_DNA"/>
</dbReference>
<keyword evidence="9" id="KW-0456">Lyase</keyword>
<evidence type="ECO:0000256" key="10">
    <source>
        <dbReference type="ARBA" id="ARBA00049406"/>
    </source>
</evidence>
<gene>
    <name evidence="12" type="ORF">PS943_01297</name>
</gene>
<dbReference type="Proteomes" id="UP000325645">
    <property type="component" value="Unassembled WGS sequence"/>
</dbReference>
<comment type="catalytic activity">
    <reaction evidence="10">
        <text>L-serine = pyruvate + NH4(+)</text>
        <dbReference type="Rhea" id="RHEA:19169"/>
        <dbReference type="ChEBI" id="CHEBI:15361"/>
        <dbReference type="ChEBI" id="CHEBI:28938"/>
        <dbReference type="ChEBI" id="CHEBI:33384"/>
        <dbReference type="EC" id="4.3.1.17"/>
    </reaction>
</comment>
<comment type="cofactor">
    <cofactor evidence="1">
        <name>[4Fe-4S] cluster</name>
        <dbReference type="ChEBI" id="CHEBI:49883"/>
    </cofactor>
</comment>
<proteinExistence type="inferred from homology"/>
<keyword evidence="5" id="KW-0004">4Fe-4S</keyword>
<dbReference type="InterPro" id="IPR051318">
    <property type="entry name" value="Fe-S_L-Ser"/>
</dbReference>
<evidence type="ECO:0000256" key="8">
    <source>
        <dbReference type="ARBA" id="ARBA00023014"/>
    </source>
</evidence>
<keyword evidence="6" id="KW-0479">Metal-binding</keyword>
<evidence type="ECO:0000259" key="11">
    <source>
        <dbReference type="Pfam" id="PF03315"/>
    </source>
</evidence>
<evidence type="ECO:0000256" key="2">
    <source>
        <dbReference type="ARBA" id="ARBA00008636"/>
    </source>
</evidence>
<evidence type="ECO:0000313" key="13">
    <source>
        <dbReference type="Proteomes" id="UP000325645"/>
    </source>
</evidence>
<comment type="similarity">
    <text evidence="2">Belongs to the iron-sulfur dependent L-serine dehydratase family.</text>
</comment>
<keyword evidence="8" id="KW-0411">Iron-sulfur</keyword>
<evidence type="ECO:0000256" key="5">
    <source>
        <dbReference type="ARBA" id="ARBA00022485"/>
    </source>
</evidence>
<evidence type="ECO:0000313" key="12">
    <source>
        <dbReference type="EMBL" id="VVQ29406.1"/>
    </source>
</evidence>
<evidence type="ECO:0000256" key="3">
    <source>
        <dbReference type="ARBA" id="ARBA00012093"/>
    </source>
</evidence>
<dbReference type="GO" id="GO:0046872">
    <property type="term" value="F:metal ion binding"/>
    <property type="evidence" value="ECO:0007669"/>
    <property type="project" value="UniProtKB-KW"/>
</dbReference>
<dbReference type="EC" id="4.3.1.17" evidence="3"/>
<dbReference type="AlphaFoldDB" id="A0A5E7W382"/>
<evidence type="ECO:0000256" key="4">
    <source>
        <dbReference type="ARBA" id="ARBA00022432"/>
    </source>
</evidence>
<dbReference type="Pfam" id="PF03315">
    <property type="entry name" value="SDH_beta"/>
    <property type="match status" value="1"/>
</dbReference>
<organism evidence="12 13">
    <name type="scientific">Pseudomonas fluorescens</name>
    <dbReference type="NCBI Taxonomy" id="294"/>
    <lineage>
        <taxon>Bacteria</taxon>
        <taxon>Pseudomonadati</taxon>
        <taxon>Pseudomonadota</taxon>
        <taxon>Gammaproteobacteria</taxon>
        <taxon>Pseudomonadales</taxon>
        <taxon>Pseudomonadaceae</taxon>
        <taxon>Pseudomonas</taxon>
    </lineage>
</organism>
<reference evidence="12 13" key="1">
    <citation type="submission" date="2019-09" db="EMBL/GenBank/DDBJ databases">
        <authorList>
            <person name="Chandra G."/>
            <person name="Truman W A."/>
        </authorList>
    </citation>
    <scope>NUCLEOTIDE SEQUENCE [LARGE SCALE GENOMIC DNA]</scope>
    <source>
        <strain evidence="12">PS943</strain>
    </source>
</reference>
<name>A0A5E7W382_PSEFL</name>
<evidence type="ECO:0000256" key="9">
    <source>
        <dbReference type="ARBA" id="ARBA00023239"/>
    </source>
</evidence>
<dbReference type="SUPFAM" id="SSF143548">
    <property type="entry name" value="Serine metabolism enzymes domain"/>
    <property type="match status" value="1"/>
</dbReference>
<accession>A0A5E7W382</accession>
<dbReference type="PANTHER" id="PTHR30182:SF1">
    <property type="entry name" value="L-SERINE DEHYDRATASE 1"/>
    <property type="match status" value="1"/>
</dbReference>
<feature type="domain" description="Serine dehydratase beta chain" evidence="11">
    <location>
        <begin position="4"/>
        <end position="94"/>
    </location>
</feature>
<keyword evidence="4" id="KW-0312">Gluconeogenesis</keyword>
<dbReference type="GO" id="GO:0051539">
    <property type="term" value="F:4 iron, 4 sulfur cluster binding"/>
    <property type="evidence" value="ECO:0007669"/>
    <property type="project" value="UniProtKB-KW"/>
</dbReference>
<protein>
    <recommendedName>
        <fullName evidence="3">L-serine ammonia-lyase</fullName>
        <ecNumber evidence="3">4.3.1.17</ecNumber>
    </recommendedName>
</protein>
<keyword evidence="7" id="KW-0408">Iron</keyword>
<evidence type="ECO:0000256" key="1">
    <source>
        <dbReference type="ARBA" id="ARBA00001966"/>
    </source>
</evidence>
<evidence type="ECO:0000256" key="6">
    <source>
        <dbReference type="ARBA" id="ARBA00022723"/>
    </source>
</evidence>
<dbReference type="PANTHER" id="PTHR30182">
    <property type="entry name" value="L-SERINE DEHYDRATASE"/>
    <property type="match status" value="1"/>
</dbReference>
<dbReference type="GO" id="GO:0006094">
    <property type="term" value="P:gluconeogenesis"/>
    <property type="evidence" value="ECO:0007669"/>
    <property type="project" value="UniProtKB-KW"/>
</dbReference>
<evidence type="ECO:0000256" key="7">
    <source>
        <dbReference type="ARBA" id="ARBA00023004"/>
    </source>
</evidence>